<dbReference type="KEGG" id="bcou:IC761_19295"/>
<evidence type="ECO:0000313" key="2">
    <source>
        <dbReference type="Proteomes" id="UP000594621"/>
    </source>
</evidence>
<dbReference type="Proteomes" id="UP000594621">
    <property type="component" value="Chromosome"/>
</dbReference>
<dbReference type="RefSeq" id="WP_195798231.1">
    <property type="nucleotide sequence ID" value="NZ_CP061379.1"/>
</dbReference>
<keyword evidence="2" id="KW-1185">Reference proteome</keyword>
<dbReference type="SUPFAM" id="SSF48452">
    <property type="entry name" value="TPR-like"/>
    <property type="match status" value="1"/>
</dbReference>
<accession>A0A7S9GWT5</accession>
<dbReference type="Gene3D" id="1.25.40.10">
    <property type="entry name" value="Tetratricopeptide repeat domain"/>
    <property type="match status" value="1"/>
</dbReference>
<protein>
    <recommendedName>
        <fullName evidence="3">Tetratricopeptide repeat protein</fullName>
    </recommendedName>
</protein>
<dbReference type="InterPro" id="IPR011990">
    <property type="entry name" value="TPR-like_helical_dom_sf"/>
</dbReference>
<organism evidence="1 2">
    <name type="scientific">Bradyrhizobium commune</name>
    <dbReference type="NCBI Taxonomy" id="83627"/>
    <lineage>
        <taxon>Bacteria</taxon>
        <taxon>Pseudomonadati</taxon>
        <taxon>Pseudomonadota</taxon>
        <taxon>Alphaproteobacteria</taxon>
        <taxon>Hyphomicrobiales</taxon>
        <taxon>Nitrobacteraceae</taxon>
        <taxon>Bradyrhizobium</taxon>
    </lineage>
</organism>
<evidence type="ECO:0008006" key="3">
    <source>
        <dbReference type="Google" id="ProtNLM"/>
    </source>
</evidence>
<gene>
    <name evidence="1" type="ORF">IC761_19295</name>
</gene>
<reference evidence="1 2" key="1">
    <citation type="submission" date="2020-09" db="EMBL/GenBank/DDBJ databases">
        <title>Complete genomes of bradyrhizobia occurring on native shrubby legumes in Australia.</title>
        <authorList>
            <person name="Lafay B."/>
        </authorList>
    </citation>
    <scope>NUCLEOTIDE SEQUENCE [LARGE SCALE GENOMIC DNA]</scope>
    <source>
        <strain evidence="1 2">BDV5040</strain>
    </source>
</reference>
<dbReference type="AlphaFoldDB" id="A0A7S9GWT5"/>
<proteinExistence type="predicted"/>
<dbReference type="EMBL" id="CP061379">
    <property type="protein sequence ID" value="QPF88678.1"/>
    <property type="molecule type" value="Genomic_DNA"/>
</dbReference>
<name>A0A7S9GWT5_9BRAD</name>
<sequence>MTALEELDHLVPPATDGDIAAINLESARRGAWARFAQDPRLPGVAEAIVDTERLALQILGDPDVLDRLDALAVQFVRADDSSRAPLVQAEVASTAHRFDDARGHLARAAQMGAPRGAIERQALAIDQACGVKPNAVLAARRGFATASNRLEDLVPLGAVLADLERFTEADAVYRQAISSYDDVSPYPLAWTCFQLGMLWGELAPLPDPKLAALWYRRAIAYLPGYVKARVHLAEIYASEGRAGDAEALLLPALSSRDPEVRWRLADVLIAQGRREEAERQLDAARYGFDQLLGKHLLAFADHAAEFYAGSGNNCRRALELVRINVANRPTRRAVKQAHAIAAMADGAASASSLDDASGAAMPT</sequence>
<evidence type="ECO:0000313" key="1">
    <source>
        <dbReference type="EMBL" id="QPF88678.1"/>
    </source>
</evidence>